<proteinExistence type="predicted"/>
<evidence type="ECO:0000313" key="1">
    <source>
        <dbReference type="EMBL" id="JAD99478.1"/>
    </source>
</evidence>
<sequence length="38" mass="4622">MAQKTQLLLVRSQVPQETWAAEHRETRMTKIFGRWHQE</sequence>
<dbReference type="EMBL" id="GBRH01198417">
    <property type="protein sequence ID" value="JAD99478.1"/>
    <property type="molecule type" value="Transcribed_RNA"/>
</dbReference>
<accession>A0A0A9EKE2</accession>
<reference evidence="1" key="1">
    <citation type="submission" date="2014-09" db="EMBL/GenBank/DDBJ databases">
        <authorList>
            <person name="Magalhaes I.L.F."/>
            <person name="Oliveira U."/>
            <person name="Santos F.R."/>
            <person name="Vidigal T.H.D.A."/>
            <person name="Brescovit A.D."/>
            <person name="Santos A.J."/>
        </authorList>
    </citation>
    <scope>NUCLEOTIDE SEQUENCE</scope>
    <source>
        <tissue evidence="1">Shoot tissue taken approximately 20 cm above the soil surface</tissue>
    </source>
</reference>
<name>A0A0A9EKE2_ARUDO</name>
<protein>
    <submittedName>
        <fullName evidence="1">Uncharacterized protein</fullName>
    </submittedName>
</protein>
<reference evidence="1" key="2">
    <citation type="journal article" date="2015" name="Data Brief">
        <title>Shoot transcriptome of the giant reed, Arundo donax.</title>
        <authorList>
            <person name="Barrero R.A."/>
            <person name="Guerrero F.D."/>
            <person name="Moolhuijzen P."/>
            <person name="Goolsby J.A."/>
            <person name="Tidwell J."/>
            <person name="Bellgard S.E."/>
            <person name="Bellgard M.I."/>
        </authorList>
    </citation>
    <scope>NUCLEOTIDE SEQUENCE</scope>
    <source>
        <tissue evidence="1">Shoot tissue taken approximately 20 cm above the soil surface</tissue>
    </source>
</reference>
<dbReference type="AlphaFoldDB" id="A0A0A9EKE2"/>
<organism evidence="1">
    <name type="scientific">Arundo donax</name>
    <name type="common">Giant reed</name>
    <name type="synonym">Donax arundinaceus</name>
    <dbReference type="NCBI Taxonomy" id="35708"/>
    <lineage>
        <taxon>Eukaryota</taxon>
        <taxon>Viridiplantae</taxon>
        <taxon>Streptophyta</taxon>
        <taxon>Embryophyta</taxon>
        <taxon>Tracheophyta</taxon>
        <taxon>Spermatophyta</taxon>
        <taxon>Magnoliopsida</taxon>
        <taxon>Liliopsida</taxon>
        <taxon>Poales</taxon>
        <taxon>Poaceae</taxon>
        <taxon>PACMAD clade</taxon>
        <taxon>Arundinoideae</taxon>
        <taxon>Arundineae</taxon>
        <taxon>Arundo</taxon>
    </lineage>
</organism>